<dbReference type="GO" id="GO:0048038">
    <property type="term" value="F:quinone binding"/>
    <property type="evidence" value="ECO:0007669"/>
    <property type="project" value="UniProtKB-KW"/>
</dbReference>
<comment type="catalytic activity">
    <reaction evidence="10">
        <text>ubiquinone-10 + hydrogen sulfide + glutathione + H(+) = S-sulfanylglutathione + ubiquinol-10</text>
        <dbReference type="Rhea" id="RHEA:62608"/>
        <dbReference type="ChEBI" id="CHEBI:15378"/>
        <dbReference type="ChEBI" id="CHEBI:29919"/>
        <dbReference type="ChEBI" id="CHEBI:46245"/>
        <dbReference type="ChEBI" id="CHEBI:57925"/>
        <dbReference type="ChEBI" id="CHEBI:58905"/>
        <dbReference type="ChEBI" id="CHEBI:64183"/>
    </reaction>
    <physiologicalReaction direction="left-to-right" evidence="10">
        <dbReference type="Rhea" id="RHEA:62609"/>
    </physiologicalReaction>
</comment>
<dbReference type="FunFam" id="3.50.50.60:FF:000034">
    <property type="entry name" value="sulfide:quinone oxidoreductase, mitochondrial"/>
    <property type="match status" value="1"/>
</dbReference>
<dbReference type="GO" id="GO:0070224">
    <property type="term" value="F:sulfide:quinone oxidoreductase activity"/>
    <property type="evidence" value="ECO:0007669"/>
    <property type="project" value="TreeGrafter"/>
</dbReference>
<evidence type="ECO:0000256" key="7">
    <source>
        <dbReference type="ARBA" id="ARBA00023002"/>
    </source>
</evidence>
<organism evidence="18 19">
    <name type="scientific">Branchiostoma lanceolatum</name>
    <name type="common">Common lancelet</name>
    <name type="synonym">Amphioxus lanceolatum</name>
    <dbReference type="NCBI Taxonomy" id="7740"/>
    <lineage>
        <taxon>Eukaryota</taxon>
        <taxon>Metazoa</taxon>
        <taxon>Chordata</taxon>
        <taxon>Cephalochordata</taxon>
        <taxon>Leptocardii</taxon>
        <taxon>Amphioxiformes</taxon>
        <taxon>Branchiostomatidae</taxon>
        <taxon>Branchiostoma</taxon>
    </lineage>
</organism>
<keyword evidence="19" id="KW-1185">Reference proteome</keyword>
<dbReference type="EC" id="1.8.5.8" evidence="14"/>
<dbReference type="GO" id="GO:0070221">
    <property type="term" value="P:sulfide oxidation, using sulfide:quinone oxidoreductase"/>
    <property type="evidence" value="ECO:0007669"/>
    <property type="project" value="TreeGrafter"/>
</dbReference>
<gene>
    <name evidence="18" type="primary">SQRDL</name>
    <name evidence="18" type="ORF">BLAG_LOCUS12129</name>
</gene>
<reference evidence="18" key="1">
    <citation type="submission" date="2022-01" db="EMBL/GenBank/DDBJ databases">
        <authorList>
            <person name="Braso-Vives M."/>
        </authorList>
    </citation>
    <scope>NUCLEOTIDE SEQUENCE</scope>
</reference>
<dbReference type="GO" id="GO:0005739">
    <property type="term" value="C:mitochondrion"/>
    <property type="evidence" value="ECO:0007669"/>
    <property type="project" value="UniProtKB-SubCell"/>
</dbReference>
<dbReference type="SUPFAM" id="SSF51905">
    <property type="entry name" value="FAD/NAD(P)-binding domain"/>
    <property type="match status" value="1"/>
</dbReference>
<evidence type="ECO:0000256" key="16">
    <source>
        <dbReference type="ARBA" id="ARBA00082958"/>
    </source>
</evidence>
<comment type="cofactor">
    <cofactor evidence="1">
        <name>FAD</name>
        <dbReference type="ChEBI" id="CHEBI:57692"/>
    </cofactor>
</comment>
<evidence type="ECO:0000256" key="14">
    <source>
        <dbReference type="ARBA" id="ARBA00066447"/>
    </source>
</evidence>
<comment type="subcellular location">
    <subcellularLocation>
        <location evidence="2">Mitochondrion</location>
    </subcellularLocation>
</comment>
<proteinExistence type="inferred from homology"/>
<keyword evidence="5" id="KW-0274">FAD</keyword>
<evidence type="ECO:0000256" key="11">
    <source>
        <dbReference type="ARBA" id="ARBA00052986"/>
    </source>
</evidence>
<dbReference type="Proteomes" id="UP000838412">
    <property type="component" value="Chromosome 19"/>
</dbReference>
<evidence type="ECO:0000256" key="15">
    <source>
        <dbReference type="ARBA" id="ARBA00070160"/>
    </source>
</evidence>
<comment type="similarity">
    <text evidence="13">Belongs to the SQRD family.</text>
</comment>
<comment type="catalytic activity">
    <reaction evidence="9">
        <text>ubiquinone-10 + hydrogen sulfide + sulfite + 2 H(+) = ubiquinol-10 + thiosulfate</text>
        <dbReference type="Rhea" id="RHEA:38359"/>
        <dbReference type="ChEBI" id="CHEBI:15378"/>
        <dbReference type="ChEBI" id="CHEBI:17359"/>
        <dbReference type="ChEBI" id="CHEBI:29919"/>
        <dbReference type="ChEBI" id="CHEBI:33542"/>
        <dbReference type="ChEBI" id="CHEBI:46245"/>
        <dbReference type="ChEBI" id="CHEBI:64183"/>
    </reaction>
    <physiologicalReaction direction="left-to-right" evidence="9">
        <dbReference type="Rhea" id="RHEA:38360"/>
    </physiologicalReaction>
</comment>
<comment type="function">
    <text evidence="12">Catalyzes the oxidation of hydrogen sulfide with the help of a quinone, such as ubiquinone-10, giving rise to thiosulfate and ultimately to sulfane (molecular sulfur) atoms. Requires an additional electron acceptor; can use sulfite, sulfide or cyanide (in vitro). It is believed the in vivo electron acceptor is glutathione.</text>
</comment>
<evidence type="ECO:0000256" key="10">
    <source>
        <dbReference type="ARBA" id="ARBA00052810"/>
    </source>
</evidence>
<evidence type="ECO:0000313" key="19">
    <source>
        <dbReference type="Proteomes" id="UP000838412"/>
    </source>
</evidence>
<dbReference type="PANTHER" id="PTHR10632:SF2">
    <property type="entry name" value="SULFIDE:QUINONE OXIDOREDUCTASE, MITOCHONDRIAL"/>
    <property type="match status" value="1"/>
</dbReference>
<name>A0A8J9ZEY0_BRALA</name>
<comment type="catalytic activity">
    <reaction evidence="11">
        <text>a quinone + hydrogen sulfide + glutathione + H(+) = S-sulfanylglutathione + a quinol</text>
        <dbReference type="Rhea" id="RHEA:55156"/>
        <dbReference type="ChEBI" id="CHEBI:15378"/>
        <dbReference type="ChEBI" id="CHEBI:24646"/>
        <dbReference type="ChEBI" id="CHEBI:29919"/>
        <dbReference type="ChEBI" id="CHEBI:57925"/>
        <dbReference type="ChEBI" id="CHEBI:58905"/>
        <dbReference type="ChEBI" id="CHEBI:132124"/>
        <dbReference type="EC" id="1.8.5.8"/>
    </reaction>
    <physiologicalReaction direction="left-to-right" evidence="11">
        <dbReference type="Rhea" id="RHEA:55157"/>
    </physiologicalReaction>
</comment>
<evidence type="ECO:0000256" key="12">
    <source>
        <dbReference type="ARBA" id="ARBA00059167"/>
    </source>
</evidence>
<keyword evidence="3" id="KW-0285">Flavoprotein</keyword>
<keyword evidence="6" id="KW-0809">Transit peptide</keyword>
<evidence type="ECO:0000256" key="4">
    <source>
        <dbReference type="ARBA" id="ARBA00022719"/>
    </source>
</evidence>
<protein>
    <recommendedName>
        <fullName evidence="15">Sulfide:quinone oxidoreductase, mitochondrial</fullName>
        <ecNumber evidence="14">1.8.5.8</ecNumber>
    </recommendedName>
    <alternativeName>
        <fullName evidence="16">Sulfide quinone oxidoreductase</fullName>
    </alternativeName>
</protein>
<evidence type="ECO:0000259" key="17">
    <source>
        <dbReference type="Pfam" id="PF07992"/>
    </source>
</evidence>
<dbReference type="InterPro" id="IPR015904">
    <property type="entry name" value="Sulphide_quinone_reductase"/>
</dbReference>
<dbReference type="GO" id="GO:0106436">
    <property type="term" value="F:glutathione-dependent sulfide quinone oxidoreductase activity"/>
    <property type="evidence" value="ECO:0007669"/>
    <property type="project" value="UniProtKB-EC"/>
</dbReference>
<dbReference type="Gene3D" id="3.50.50.60">
    <property type="entry name" value="FAD/NAD(P)-binding domain"/>
    <property type="match status" value="2"/>
</dbReference>
<dbReference type="OrthoDB" id="5376590at2759"/>
<evidence type="ECO:0000256" key="5">
    <source>
        <dbReference type="ARBA" id="ARBA00022827"/>
    </source>
</evidence>
<dbReference type="InterPro" id="IPR036188">
    <property type="entry name" value="FAD/NAD-bd_sf"/>
</dbReference>
<dbReference type="EMBL" id="OV696704">
    <property type="protein sequence ID" value="CAH1251892.1"/>
    <property type="molecule type" value="Genomic_DNA"/>
</dbReference>
<dbReference type="GO" id="GO:0071949">
    <property type="term" value="F:FAD binding"/>
    <property type="evidence" value="ECO:0007669"/>
    <property type="project" value="TreeGrafter"/>
</dbReference>
<evidence type="ECO:0000256" key="3">
    <source>
        <dbReference type="ARBA" id="ARBA00022630"/>
    </source>
</evidence>
<evidence type="ECO:0000256" key="8">
    <source>
        <dbReference type="ARBA" id="ARBA00023128"/>
    </source>
</evidence>
<dbReference type="AlphaFoldDB" id="A0A8J9ZEY0"/>
<dbReference type="PANTHER" id="PTHR10632">
    <property type="entry name" value="SULFIDE:QUINONE OXIDOREDUCTASE"/>
    <property type="match status" value="1"/>
</dbReference>
<sequence>MACSALRTVVLSTRPLLQFRAGTVGALHFSTTAPAEAEKKHYKLCIVGGGSAGIANGSKFGRKLGAGNVCIVEPSEVHYYQPMWTLVGGGVKNFTQSGKATADVMPQTVDWIKARAEEFSPDDNLVRCSDGTQITYDYLIVAMGLQLSFEKIKGLPEAFQYDGVGSNFSPKYVEKTFRAIQNFKGGNAIFTFPNTPIKCAGAPQKIMYLAEDYWARNKIRDKANISYNTALPVVFGVKKYAEILAALCQKRNLKINYRHNLVEVIPDKKEAVFEHLDTGEKVTFPYDMIHITPPMGPLEVLKKSPLADAVGWVDVDKQTLQHVRYPNVFSTGDCSSLPTSKTAAAVAAQCGILYNNLSAIMDSQKPPKKYDGYTSCPLVTSKGKCILAEFDYDLQPLETFPVDQGKERRTMWHLKANVMPEIYWTGLLKGRWAGPGFYRKAMRLGMGK</sequence>
<accession>A0A8J9ZEY0</accession>
<keyword evidence="8" id="KW-0496">Mitochondrion</keyword>
<keyword evidence="7" id="KW-0560">Oxidoreductase</keyword>
<feature type="domain" description="FAD/NAD(P)-binding" evidence="17">
    <location>
        <begin position="42"/>
        <end position="155"/>
    </location>
</feature>
<evidence type="ECO:0000256" key="9">
    <source>
        <dbReference type="ARBA" id="ARBA00051038"/>
    </source>
</evidence>
<evidence type="ECO:0000313" key="18">
    <source>
        <dbReference type="EMBL" id="CAH1251892.1"/>
    </source>
</evidence>
<evidence type="ECO:0000256" key="13">
    <source>
        <dbReference type="ARBA" id="ARBA00060891"/>
    </source>
</evidence>
<dbReference type="Pfam" id="PF07992">
    <property type="entry name" value="Pyr_redox_2"/>
    <property type="match status" value="1"/>
</dbReference>
<evidence type="ECO:0000256" key="1">
    <source>
        <dbReference type="ARBA" id="ARBA00001974"/>
    </source>
</evidence>
<evidence type="ECO:0000256" key="6">
    <source>
        <dbReference type="ARBA" id="ARBA00022946"/>
    </source>
</evidence>
<dbReference type="InterPro" id="IPR023753">
    <property type="entry name" value="FAD/NAD-binding_dom"/>
</dbReference>
<keyword evidence="4" id="KW-0874">Quinone</keyword>
<evidence type="ECO:0000256" key="2">
    <source>
        <dbReference type="ARBA" id="ARBA00004173"/>
    </source>
</evidence>